<dbReference type="STRING" id="428990.SAMN06295987_10845"/>
<dbReference type="SUPFAM" id="SSF53850">
    <property type="entry name" value="Periplasmic binding protein-like II"/>
    <property type="match status" value="1"/>
</dbReference>
<reference evidence="7" key="1">
    <citation type="submission" date="2017-02" db="EMBL/GenBank/DDBJ databases">
        <authorList>
            <person name="Varghese N."/>
            <person name="Submissions S."/>
        </authorList>
    </citation>
    <scope>NUCLEOTIDE SEQUENCE [LARGE SCALE GENOMIC DNA]</scope>
    <source>
        <strain evidence="7">SM117</strain>
    </source>
</reference>
<evidence type="ECO:0000256" key="4">
    <source>
        <dbReference type="ARBA" id="ARBA00023163"/>
    </source>
</evidence>
<keyword evidence="4" id="KW-0804">Transcription</keyword>
<dbReference type="RefSeq" id="WP_079731518.1">
    <property type="nucleotide sequence ID" value="NZ_FVZE01000008.1"/>
</dbReference>
<dbReference type="GO" id="GO:0043565">
    <property type="term" value="F:sequence-specific DNA binding"/>
    <property type="evidence" value="ECO:0007669"/>
    <property type="project" value="TreeGrafter"/>
</dbReference>
<accession>A0A1U6IKI8</accession>
<evidence type="ECO:0000313" key="7">
    <source>
        <dbReference type="Proteomes" id="UP000190989"/>
    </source>
</evidence>
<keyword evidence="2" id="KW-0805">Transcription regulation</keyword>
<dbReference type="PRINTS" id="PR00039">
    <property type="entry name" value="HTHLYSR"/>
</dbReference>
<dbReference type="GO" id="GO:0003700">
    <property type="term" value="F:DNA-binding transcription factor activity"/>
    <property type="evidence" value="ECO:0007669"/>
    <property type="project" value="InterPro"/>
</dbReference>
<dbReference type="InterPro" id="IPR005119">
    <property type="entry name" value="LysR_subst-bd"/>
</dbReference>
<dbReference type="SUPFAM" id="SSF46785">
    <property type="entry name" value="Winged helix' DNA-binding domain"/>
    <property type="match status" value="1"/>
</dbReference>
<protein>
    <submittedName>
        <fullName evidence="6">LysR family transcriptional regulator, glycine cleavage system transcriptional activator</fullName>
    </submittedName>
</protein>
<dbReference type="PANTHER" id="PTHR30537:SF74">
    <property type="entry name" value="HTH-TYPE TRANSCRIPTIONAL REGULATOR TRPI"/>
    <property type="match status" value="1"/>
</dbReference>
<gene>
    <name evidence="6" type="ORF">SAMN06295987_10845</name>
</gene>
<evidence type="ECO:0000256" key="2">
    <source>
        <dbReference type="ARBA" id="ARBA00023015"/>
    </source>
</evidence>
<dbReference type="EMBL" id="FVZE01000008">
    <property type="protein sequence ID" value="SLK08514.1"/>
    <property type="molecule type" value="Genomic_DNA"/>
</dbReference>
<dbReference type="Proteomes" id="UP000190989">
    <property type="component" value="Unassembled WGS sequence"/>
</dbReference>
<proteinExistence type="inferred from homology"/>
<dbReference type="Pfam" id="PF03466">
    <property type="entry name" value="LysR_substrate"/>
    <property type="match status" value="1"/>
</dbReference>
<evidence type="ECO:0000313" key="6">
    <source>
        <dbReference type="EMBL" id="SLK08514.1"/>
    </source>
</evidence>
<dbReference type="PANTHER" id="PTHR30537">
    <property type="entry name" value="HTH-TYPE TRANSCRIPTIONAL REGULATOR"/>
    <property type="match status" value="1"/>
</dbReference>
<dbReference type="Gene3D" id="3.40.190.10">
    <property type="entry name" value="Periplasmic binding protein-like II"/>
    <property type="match status" value="2"/>
</dbReference>
<dbReference type="PROSITE" id="PS50931">
    <property type="entry name" value="HTH_LYSR"/>
    <property type="match status" value="1"/>
</dbReference>
<keyword evidence="7" id="KW-1185">Reference proteome</keyword>
<feature type="domain" description="HTH lysR-type" evidence="5">
    <location>
        <begin position="5"/>
        <end position="62"/>
    </location>
</feature>
<organism evidence="6 7">
    <name type="scientific">Novosphingobium mathurense</name>
    <dbReference type="NCBI Taxonomy" id="428990"/>
    <lineage>
        <taxon>Bacteria</taxon>
        <taxon>Pseudomonadati</taxon>
        <taxon>Pseudomonadota</taxon>
        <taxon>Alphaproteobacteria</taxon>
        <taxon>Sphingomonadales</taxon>
        <taxon>Sphingomonadaceae</taxon>
        <taxon>Novosphingobium</taxon>
    </lineage>
</organism>
<dbReference type="InterPro" id="IPR036390">
    <property type="entry name" value="WH_DNA-bd_sf"/>
</dbReference>
<sequence length="304" mass="33930">MDPLPPLTAVRAFEAAGRLENFSRAAEELGMTQAAVSYQVRQLEDRLGRSLFVREKGRVRLSEAGHRLLPAVTAAFAGMADAFAALREEDHEVLAINAAISLGSVWLSGRIGRFQMRFPDLAVRLSLANEAIDLANSSFDVAIRAGSGVWEGLRSTFLFRQHFSPICTREFLEANAISKPEDLLRVERLAPNDAVWSGWFSAAGVEAKLAPRRGIVMDNQSQEASIVQESYGVALMSPLFWRTELESGRLIQPFDTLYMPGTAHWLVHPAHRVGVRKIERLREWLLEELEGYRDVMPAEVFTPL</sequence>
<dbReference type="InterPro" id="IPR036388">
    <property type="entry name" value="WH-like_DNA-bd_sf"/>
</dbReference>
<evidence type="ECO:0000256" key="1">
    <source>
        <dbReference type="ARBA" id="ARBA00009437"/>
    </source>
</evidence>
<evidence type="ECO:0000259" key="5">
    <source>
        <dbReference type="PROSITE" id="PS50931"/>
    </source>
</evidence>
<dbReference type="Pfam" id="PF00126">
    <property type="entry name" value="HTH_1"/>
    <property type="match status" value="1"/>
</dbReference>
<dbReference type="GO" id="GO:0006351">
    <property type="term" value="P:DNA-templated transcription"/>
    <property type="evidence" value="ECO:0007669"/>
    <property type="project" value="TreeGrafter"/>
</dbReference>
<evidence type="ECO:0000256" key="3">
    <source>
        <dbReference type="ARBA" id="ARBA00023125"/>
    </source>
</evidence>
<name>A0A1U6IKI8_9SPHN</name>
<dbReference type="AlphaFoldDB" id="A0A1U6IKI8"/>
<dbReference type="InterPro" id="IPR058163">
    <property type="entry name" value="LysR-type_TF_proteobact-type"/>
</dbReference>
<keyword evidence="3" id="KW-0238">DNA-binding</keyword>
<dbReference type="InterPro" id="IPR000847">
    <property type="entry name" value="LysR_HTH_N"/>
</dbReference>
<comment type="similarity">
    <text evidence="1">Belongs to the LysR transcriptional regulatory family.</text>
</comment>
<dbReference type="Gene3D" id="1.10.10.10">
    <property type="entry name" value="Winged helix-like DNA-binding domain superfamily/Winged helix DNA-binding domain"/>
    <property type="match status" value="1"/>
</dbReference>